<dbReference type="EMBL" id="CP042806">
    <property type="protein sequence ID" value="QEE28843.1"/>
    <property type="molecule type" value="Genomic_DNA"/>
</dbReference>
<evidence type="ECO:0000313" key="6">
    <source>
        <dbReference type="Proteomes" id="UP000321820"/>
    </source>
</evidence>
<dbReference type="GO" id="GO:0042597">
    <property type="term" value="C:periplasmic space"/>
    <property type="evidence" value="ECO:0007669"/>
    <property type="project" value="InterPro"/>
</dbReference>
<accession>A0A5B9E9E7</accession>
<keyword evidence="6" id="KW-1185">Reference proteome</keyword>
<evidence type="ECO:0000259" key="4">
    <source>
        <dbReference type="Pfam" id="PF05426"/>
    </source>
</evidence>
<feature type="domain" description="Alginate lyase" evidence="4">
    <location>
        <begin position="97"/>
        <end position="370"/>
    </location>
</feature>
<evidence type="ECO:0000256" key="2">
    <source>
        <dbReference type="ARBA" id="ARBA00023239"/>
    </source>
</evidence>
<protein>
    <submittedName>
        <fullName evidence="5">Alginate lyase family protein</fullName>
    </submittedName>
</protein>
<name>A0A5B9E9E7_9BACT</name>
<sequence>MDADARPAYSGDDDPGCSHRPRSLLTPACSMAPISGMLPAMDRRHFLAIAGAFGLRMHAQMPGLPAGTTRPDIAAIDHDRILRLAGVYLQQKPTTITAFPAERSQATPNDFYSEDPEWFPDVDPEKPWVRHQGERNPNAFHAHGDALLRMAQVIPAFAAAWLITKDAKYVSAALLHLRAWFLTPETRMNPSLNHAQAIQGVAEGRATGILETIYLVEVVRAISFLATSEDFPDTDLKGLRSWFADYAHWMYDSTLGQGERDTRSIHGICWVAQAGEYARFANIATISGYCLRRFREVLLTLISLDGNFPAALASPAPFANSIFHLECLALTCEVLSTPFESQWTFQTSDGKGLRSAVAFMAPSLENKQQWRYRSDAQNFRDLPLRPLSLYLAGRAYQRPEYTAIWKALPPDPPDFDNLALLRLYPARQPLLWSRRVPGI</sequence>
<proteinExistence type="predicted"/>
<evidence type="ECO:0000313" key="5">
    <source>
        <dbReference type="EMBL" id="QEE28843.1"/>
    </source>
</evidence>
<dbReference type="InterPro" id="IPR008397">
    <property type="entry name" value="Alginate_lyase_dom"/>
</dbReference>
<organism evidence="5 6">
    <name type="scientific">Terriglobus albidus</name>
    <dbReference type="NCBI Taxonomy" id="1592106"/>
    <lineage>
        <taxon>Bacteria</taxon>
        <taxon>Pseudomonadati</taxon>
        <taxon>Acidobacteriota</taxon>
        <taxon>Terriglobia</taxon>
        <taxon>Terriglobales</taxon>
        <taxon>Acidobacteriaceae</taxon>
        <taxon>Terriglobus</taxon>
    </lineage>
</organism>
<keyword evidence="2 5" id="KW-0456">Lyase</keyword>
<dbReference type="AlphaFoldDB" id="A0A5B9E9E7"/>
<keyword evidence="1" id="KW-0732">Signal</keyword>
<reference evidence="5 6" key="1">
    <citation type="submission" date="2019-08" db="EMBL/GenBank/DDBJ databases">
        <title>Complete genome sequence of Terriglobus albidus strain ORNL.</title>
        <authorList>
            <person name="Podar M."/>
        </authorList>
    </citation>
    <scope>NUCLEOTIDE SEQUENCE [LARGE SCALE GENOMIC DNA]</scope>
    <source>
        <strain evidence="5 6">ORNL</strain>
    </source>
</reference>
<evidence type="ECO:0000256" key="1">
    <source>
        <dbReference type="ARBA" id="ARBA00022729"/>
    </source>
</evidence>
<gene>
    <name evidence="5" type="ORF">FTW19_13020</name>
</gene>
<dbReference type="KEGG" id="talb:FTW19_13020"/>
<dbReference type="Gene3D" id="1.50.10.100">
    <property type="entry name" value="Chondroitin AC/alginate lyase"/>
    <property type="match status" value="1"/>
</dbReference>
<dbReference type="SUPFAM" id="SSF48230">
    <property type="entry name" value="Chondroitin AC/alginate lyase"/>
    <property type="match status" value="1"/>
</dbReference>
<evidence type="ECO:0000256" key="3">
    <source>
        <dbReference type="SAM" id="MobiDB-lite"/>
    </source>
</evidence>
<dbReference type="OrthoDB" id="428577at2"/>
<dbReference type="GO" id="GO:0016829">
    <property type="term" value="F:lyase activity"/>
    <property type="evidence" value="ECO:0007669"/>
    <property type="project" value="UniProtKB-KW"/>
</dbReference>
<dbReference type="InterPro" id="IPR008929">
    <property type="entry name" value="Chondroitin_lyas"/>
</dbReference>
<feature type="region of interest" description="Disordered" evidence="3">
    <location>
        <begin position="1"/>
        <end position="21"/>
    </location>
</feature>
<dbReference type="Pfam" id="PF05426">
    <property type="entry name" value="Alginate_lyase"/>
    <property type="match status" value="1"/>
</dbReference>
<dbReference type="Proteomes" id="UP000321820">
    <property type="component" value="Chromosome"/>
</dbReference>